<accession>A0A6M3ILW7</accession>
<gene>
    <name evidence="2" type="ORF">MM415A00925_0015</name>
    <name evidence="1" type="ORF">MM415B01491_0015</name>
</gene>
<reference evidence="1" key="1">
    <citation type="submission" date="2020-03" db="EMBL/GenBank/DDBJ databases">
        <title>The deep terrestrial virosphere.</title>
        <authorList>
            <person name="Holmfeldt K."/>
            <person name="Nilsson E."/>
            <person name="Simone D."/>
            <person name="Lopez-Fernandez M."/>
            <person name="Wu X."/>
            <person name="de Brujin I."/>
            <person name="Lundin D."/>
            <person name="Andersson A."/>
            <person name="Bertilsson S."/>
            <person name="Dopson M."/>
        </authorList>
    </citation>
    <scope>NUCLEOTIDE SEQUENCE</scope>
    <source>
        <strain evidence="2">MM415A00925</strain>
        <strain evidence="1">MM415B01491</strain>
    </source>
</reference>
<proteinExistence type="predicted"/>
<dbReference type="EMBL" id="MT141311">
    <property type="protein sequence ID" value="QJA58168.1"/>
    <property type="molecule type" value="Genomic_DNA"/>
</dbReference>
<protein>
    <submittedName>
        <fullName evidence="1">Uncharacterized protein</fullName>
    </submittedName>
</protein>
<evidence type="ECO:0000313" key="1">
    <source>
        <dbReference type="EMBL" id="QJA58168.1"/>
    </source>
</evidence>
<dbReference type="AlphaFoldDB" id="A0A6M3ILW7"/>
<sequence length="96" mass="11228">MKQIRCNRCGKPVSQLIPDNIIIRAWVECLECAEQIRSSFNEDMKKLAHEYFYEEKHNEKITINFGTIEAINLMVIALSNLGFEKGISQYKNFIEE</sequence>
<dbReference type="EMBL" id="MT142373">
    <property type="protein sequence ID" value="QJA79239.1"/>
    <property type="molecule type" value="Genomic_DNA"/>
</dbReference>
<evidence type="ECO:0000313" key="2">
    <source>
        <dbReference type="EMBL" id="QJA79239.1"/>
    </source>
</evidence>
<organism evidence="1">
    <name type="scientific">viral metagenome</name>
    <dbReference type="NCBI Taxonomy" id="1070528"/>
    <lineage>
        <taxon>unclassified sequences</taxon>
        <taxon>metagenomes</taxon>
        <taxon>organismal metagenomes</taxon>
    </lineage>
</organism>
<name>A0A6M3ILW7_9ZZZZ</name>